<evidence type="ECO:0000313" key="11">
    <source>
        <dbReference type="Proteomes" id="UP000235777"/>
    </source>
</evidence>
<dbReference type="InterPro" id="IPR003439">
    <property type="entry name" value="ABC_transporter-like_ATP-bd"/>
</dbReference>
<dbReference type="InterPro" id="IPR008995">
    <property type="entry name" value="Mo/tungstate-bd_C_term_dom"/>
</dbReference>
<dbReference type="Gene3D" id="2.40.50.140">
    <property type="entry name" value="Nucleic acid-binding proteins"/>
    <property type="match status" value="1"/>
</dbReference>
<dbReference type="GO" id="GO:0055052">
    <property type="term" value="C:ATP-binding cassette (ABC) transporter complex, substrate-binding subunit-containing"/>
    <property type="evidence" value="ECO:0007669"/>
    <property type="project" value="TreeGrafter"/>
</dbReference>
<dbReference type="InterPro" id="IPR003593">
    <property type="entry name" value="AAA+_ATPase"/>
</dbReference>
<dbReference type="PROSITE" id="PS00211">
    <property type="entry name" value="ABC_TRANSPORTER_1"/>
    <property type="match status" value="1"/>
</dbReference>
<dbReference type="SUPFAM" id="SSF52540">
    <property type="entry name" value="P-loop containing nucleoside triphosphate hydrolases"/>
    <property type="match status" value="1"/>
</dbReference>
<dbReference type="InterPro" id="IPR017871">
    <property type="entry name" value="ABC_transporter-like_CS"/>
</dbReference>
<dbReference type="AlphaFoldDB" id="A0A2N7X6N4"/>
<accession>A0A2N7X6N4</accession>
<gene>
    <name evidence="9" type="ORF">C0Z20_07725</name>
    <name evidence="10" type="ORF">C9I57_28040</name>
</gene>
<evidence type="ECO:0000256" key="3">
    <source>
        <dbReference type="ARBA" id="ARBA00022519"/>
    </source>
</evidence>
<dbReference type="InterPro" id="IPR027417">
    <property type="entry name" value="P-loop_NTPase"/>
</dbReference>
<dbReference type="Gene3D" id="3.40.50.300">
    <property type="entry name" value="P-loop containing nucleotide triphosphate hydrolases"/>
    <property type="match status" value="1"/>
</dbReference>
<dbReference type="SUPFAM" id="SSF50331">
    <property type="entry name" value="MOP-like"/>
    <property type="match status" value="1"/>
</dbReference>
<keyword evidence="3" id="KW-0997">Cell inner membrane</keyword>
<keyword evidence="1" id="KW-0813">Transport</keyword>
<dbReference type="FunFam" id="3.40.50.300:FF:000042">
    <property type="entry name" value="Maltose/maltodextrin ABC transporter, ATP-binding protein"/>
    <property type="match status" value="1"/>
</dbReference>
<proteinExistence type="predicted"/>
<keyword evidence="4" id="KW-0547">Nucleotide-binding</keyword>
<evidence type="ECO:0000256" key="1">
    <source>
        <dbReference type="ARBA" id="ARBA00022448"/>
    </source>
</evidence>
<reference evidence="10 12" key="2">
    <citation type="submission" date="2018-03" db="EMBL/GenBank/DDBJ databases">
        <title>Whole genome analyses suggest that Burkholderia sensu lato contains two further novel genera in the rhizoxinica-symbiotica group Mycetohabitans gen. nov., and Trinickia gen. nov.: implications for the evolution of diazotrophy and nodulation in the Burkholderiaceae.</title>
        <authorList>
            <person name="Estrada De Los Santos P."/>
            <person name="Palmer M."/>
            <person name="Chavez-Ramirez B."/>
            <person name="Steenkamp E.T."/>
            <person name="Hirsch A.M."/>
            <person name="Manyaka P."/>
            <person name="Maluk M."/>
            <person name="Lafos M."/>
            <person name="Crook M."/>
            <person name="Gross E."/>
            <person name="Simon M.F."/>
            <person name="Bueno Dos Reis Junior F."/>
            <person name="Poole P.S."/>
            <person name="Venter S.N."/>
            <person name="James E.K."/>
        </authorList>
    </citation>
    <scope>NUCLEOTIDE SEQUENCE [LARGE SCALE GENOMIC DNA]</scope>
    <source>
        <strain evidence="10 12">JPY-366</strain>
    </source>
</reference>
<evidence type="ECO:0000256" key="4">
    <source>
        <dbReference type="ARBA" id="ARBA00022741"/>
    </source>
</evidence>
<dbReference type="PANTHER" id="PTHR43875">
    <property type="entry name" value="MALTODEXTRIN IMPORT ATP-BINDING PROTEIN MSMX"/>
    <property type="match status" value="1"/>
</dbReference>
<sequence>MESDDGRCAGRHGAAAGRDRADAALVCQRCDGNREMMSDRASSRPAGIAVEAVTKLYDGHTVMADLNIVFEPGELTVVLGPSGCGKSTLLRIVAGLESVTHGRVLIGGEDVTLRAPGERGCAMVFQHYALYPHMNVEENIGYALRLARLPRTERRRRIGDAASMLGLTELLKRRPDQLSGGQRQRVAIARAIARQPAILLFDEALSNLDAKLRHEMRLELRRLHKEIGGTTIFVTHDQTEAMTLADRIVVMNRGHIEQIGPPGDIYHRPRTPFVAGFIGSPPMNLLEATCASDGGVVLANGIELLFAERGLPGHGEAGGARILVGIRPEAFVVRHDMSGLVCTVEAVEDMGSHRLLYCRLGRQRIIATQRDAADYRTGDRLSLGYRPEHVTLFDTATGRRVAMPDMPGQRCESLWSGATF</sequence>
<dbReference type="Pfam" id="PF00005">
    <property type="entry name" value="ABC_tran"/>
    <property type="match status" value="1"/>
</dbReference>
<evidence type="ECO:0000256" key="5">
    <source>
        <dbReference type="ARBA" id="ARBA00022840"/>
    </source>
</evidence>
<dbReference type="InterPro" id="IPR047641">
    <property type="entry name" value="ABC_transpr_MalK/UgpC-like"/>
</dbReference>
<dbReference type="Gene3D" id="2.40.50.100">
    <property type="match status" value="1"/>
</dbReference>
<evidence type="ECO:0000259" key="8">
    <source>
        <dbReference type="PROSITE" id="PS50893"/>
    </source>
</evidence>
<keyword evidence="2" id="KW-1003">Cell membrane</keyword>
<keyword evidence="7" id="KW-0472">Membrane</keyword>
<dbReference type="STRING" id="863227.GCA_000373005_01185"/>
<evidence type="ECO:0000313" key="10">
    <source>
        <dbReference type="EMBL" id="PTB17535.1"/>
    </source>
</evidence>
<dbReference type="PANTHER" id="PTHR43875:SF15">
    <property type="entry name" value="TREHALOSE IMPORT ATP-BINDING PROTEIN SUGC"/>
    <property type="match status" value="1"/>
</dbReference>
<keyword evidence="5 9" id="KW-0067">ATP-binding</keyword>
<dbReference type="GO" id="GO:0005524">
    <property type="term" value="F:ATP binding"/>
    <property type="evidence" value="ECO:0007669"/>
    <property type="project" value="UniProtKB-KW"/>
</dbReference>
<dbReference type="Proteomes" id="UP000240638">
    <property type="component" value="Unassembled WGS sequence"/>
</dbReference>
<evidence type="ECO:0000256" key="6">
    <source>
        <dbReference type="ARBA" id="ARBA00022967"/>
    </source>
</evidence>
<feature type="domain" description="ABC transporter" evidence="8">
    <location>
        <begin position="48"/>
        <end position="278"/>
    </location>
</feature>
<keyword evidence="6" id="KW-1278">Translocase</keyword>
<keyword evidence="11" id="KW-1185">Reference proteome</keyword>
<dbReference type="InterPro" id="IPR012340">
    <property type="entry name" value="NA-bd_OB-fold"/>
</dbReference>
<dbReference type="Pfam" id="PF08402">
    <property type="entry name" value="TOBE_2"/>
    <property type="match status" value="1"/>
</dbReference>
<reference evidence="9 11" key="1">
    <citation type="submission" date="2018-01" db="EMBL/GenBank/DDBJ databases">
        <title>Whole genome analyses suggest that Burkholderia sensu lato contains two further novel genera in the rhizoxinica-symbiotica group Mycetohabitans gen. nov., and Trinickia gen. nov.: implications for the evolution of diazotrophy and nodulation in the Burkholderiaceae.</title>
        <authorList>
            <person name="Estrada-de los Santos P."/>
            <person name="Palmer M."/>
            <person name="Chavez-Ramirez B."/>
            <person name="Beukes C."/>
            <person name="Steenkamp E.T."/>
            <person name="Hirsch A.M."/>
            <person name="Manyaka P."/>
            <person name="Maluk M."/>
            <person name="Lafos M."/>
            <person name="Crook M."/>
            <person name="Gross E."/>
            <person name="Simon M.F."/>
            <person name="Bueno dos Reis Junior F."/>
            <person name="Poole P.S."/>
            <person name="Venter S.N."/>
            <person name="James E.K."/>
        </authorList>
    </citation>
    <scope>NUCLEOTIDE SEQUENCE [LARGE SCALE GENOMIC DNA]</scope>
    <source>
        <strain evidence="9 11">JPY 581</strain>
    </source>
</reference>
<evidence type="ECO:0000313" key="9">
    <source>
        <dbReference type="EMBL" id="PMS37212.1"/>
    </source>
</evidence>
<dbReference type="GO" id="GO:0016887">
    <property type="term" value="F:ATP hydrolysis activity"/>
    <property type="evidence" value="ECO:0007669"/>
    <property type="project" value="InterPro"/>
</dbReference>
<dbReference type="PROSITE" id="PS50893">
    <property type="entry name" value="ABC_TRANSPORTER_2"/>
    <property type="match status" value="1"/>
</dbReference>
<organism evidence="9 11">
    <name type="scientific">Trinickia symbiotica</name>
    <dbReference type="NCBI Taxonomy" id="863227"/>
    <lineage>
        <taxon>Bacteria</taxon>
        <taxon>Pseudomonadati</taxon>
        <taxon>Pseudomonadota</taxon>
        <taxon>Betaproteobacteria</taxon>
        <taxon>Burkholderiales</taxon>
        <taxon>Burkholderiaceae</taxon>
        <taxon>Trinickia</taxon>
    </lineage>
</organism>
<evidence type="ECO:0000256" key="7">
    <source>
        <dbReference type="ARBA" id="ARBA00023136"/>
    </source>
</evidence>
<name>A0A2N7X6N4_9BURK</name>
<dbReference type="GO" id="GO:0140359">
    <property type="term" value="F:ABC-type transporter activity"/>
    <property type="evidence" value="ECO:0007669"/>
    <property type="project" value="UniProtKB-ARBA"/>
</dbReference>
<dbReference type="NCBIfam" id="NF008653">
    <property type="entry name" value="PRK11650.1"/>
    <property type="match status" value="1"/>
</dbReference>
<comment type="caution">
    <text evidence="9">The sequence shown here is derived from an EMBL/GenBank/DDBJ whole genome shotgun (WGS) entry which is preliminary data.</text>
</comment>
<dbReference type="SMART" id="SM00382">
    <property type="entry name" value="AAA"/>
    <property type="match status" value="1"/>
</dbReference>
<dbReference type="EMBL" id="PNYC01000004">
    <property type="protein sequence ID" value="PMS37212.1"/>
    <property type="molecule type" value="Genomic_DNA"/>
</dbReference>
<dbReference type="OrthoDB" id="9802264at2"/>
<evidence type="ECO:0000313" key="12">
    <source>
        <dbReference type="Proteomes" id="UP000240638"/>
    </source>
</evidence>
<evidence type="ECO:0000256" key="2">
    <source>
        <dbReference type="ARBA" id="ARBA00022475"/>
    </source>
</evidence>
<protein>
    <submittedName>
        <fullName evidence="9">sn-glycerol-3-phosphate ABC transporter ATP-binding protein UgpC</fullName>
    </submittedName>
</protein>
<dbReference type="EMBL" id="PYUC01000018">
    <property type="protein sequence ID" value="PTB17535.1"/>
    <property type="molecule type" value="Genomic_DNA"/>
</dbReference>
<dbReference type="Proteomes" id="UP000235777">
    <property type="component" value="Unassembled WGS sequence"/>
</dbReference>
<dbReference type="InterPro" id="IPR013611">
    <property type="entry name" value="Transp-assoc_OB_typ2"/>
</dbReference>